<protein>
    <submittedName>
        <fullName evidence="1">Uncharacterized protein</fullName>
    </submittedName>
</protein>
<organism evidence="1 2">
    <name type="scientific">Trichonephila clavata</name>
    <name type="common">Joro spider</name>
    <name type="synonym">Nephila clavata</name>
    <dbReference type="NCBI Taxonomy" id="2740835"/>
    <lineage>
        <taxon>Eukaryota</taxon>
        <taxon>Metazoa</taxon>
        <taxon>Ecdysozoa</taxon>
        <taxon>Arthropoda</taxon>
        <taxon>Chelicerata</taxon>
        <taxon>Arachnida</taxon>
        <taxon>Araneae</taxon>
        <taxon>Araneomorphae</taxon>
        <taxon>Entelegynae</taxon>
        <taxon>Araneoidea</taxon>
        <taxon>Nephilidae</taxon>
        <taxon>Trichonephila</taxon>
    </lineage>
</organism>
<dbReference type="Proteomes" id="UP000887116">
    <property type="component" value="Unassembled WGS sequence"/>
</dbReference>
<dbReference type="EMBL" id="BMAO01039346">
    <property type="protein sequence ID" value="GFR30832.1"/>
    <property type="molecule type" value="Genomic_DNA"/>
</dbReference>
<keyword evidence="2" id="KW-1185">Reference proteome</keyword>
<evidence type="ECO:0000313" key="2">
    <source>
        <dbReference type="Proteomes" id="UP000887116"/>
    </source>
</evidence>
<sequence length="464" mass="54513">MLFSLNQGLIYSSQALKLLPQDPDDPTLQPNDEEEKDIDLVILRSSIVRMKALSALLLGNYYYAGYFLQRSLTLLGMDTIYFHGVLRPRELKDILTKIPLLHAESITESIGVLSRTYVAAGKYELALKMLKVEFFALSYFPIDFLQILKFMMSLYECQRQLKPQKRFKKLEHNLLKICRQRLQKYDVTLHKLDIRCVGAAYVLVIEMNLNRGRLARAEQLAKESLKLLEYINDQRTIPTIYINLLEIHFHNKRIMDCFPILDDLKEIVDACSPEVWALTYCAIFISMMHKFKEMGQVPEEDEPIIQQCREFLTKWLKHWAPLLKADICFYVAVIAATWCQQVVKRFHWPEAVTYFNRCYELSIELFQQQPRVTYWSVAATLDYYRLKISREDRFVSDLLYVATKNAIFAQLITMKKKRCTDSFETFWKTIEIKECIPVCTPSDQVCSNVVFFQKAKRITFFDYG</sequence>
<evidence type="ECO:0000313" key="1">
    <source>
        <dbReference type="EMBL" id="GFR30832.1"/>
    </source>
</evidence>
<reference evidence="1" key="1">
    <citation type="submission" date="2020-07" db="EMBL/GenBank/DDBJ databases">
        <title>Multicomponent nature underlies the extraordinary mechanical properties of spider dragline silk.</title>
        <authorList>
            <person name="Kono N."/>
            <person name="Nakamura H."/>
            <person name="Mori M."/>
            <person name="Yoshida Y."/>
            <person name="Ohtoshi R."/>
            <person name="Malay A.D."/>
            <person name="Moran D.A.P."/>
            <person name="Tomita M."/>
            <person name="Numata K."/>
            <person name="Arakawa K."/>
        </authorList>
    </citation>
    <scope>NUCLEOTIDE SEQUENCE</scope>
</reference>
<proteinExistence type="predicted"/>
<gene>
    <name evidence="1" type="primary">AVEN_137058_1</name>
    <name evidence="1" type="ORF">TNCT_324551</name>
</gene>
<dbReference type="OrthoDB" id="6435145at2759"/>
<name>A0A8X6M3R1_TRICU</name>
<dbReference type="AlphaFoldDB" id="A0A8X6M3R1"/>
<accession>A0A8X6M3R1</accession>
<comment type="caution">
    <text evidence="1">The sequence shown here is derived from an EMBL/GenBank/DDBJ whole genome shotgun (WGS) entry which is preliminary data.</text>
</comment>